<dbReference type="AlphaFoldDB" id="A0A4P8JWQ2"/>
<evidence type="ECO:0000313" key="2">
    <source>
        <dbReference type="Proteomes" id="UP000298722"/>
    </source>
</evidence>
<name>A0A4P8JWQ2_HALMA</name>
<accession>A0A4P8JWQ2</accession>
<proteinExistence type="predicted"/>
<gene>
    <name evidence="1" type="ORF">E6P14_14060</name>
</gene>
<dbReference type="Proteomes" id="UP000298722">
    <property type="component" value="Chromosome"/>
</dbReference>
<evidence type="ECO:0000313" key="1">
    <source>
        <dbReference type="EMBL" id="QCP91923.1"/>
    </source>
</evidence>
<dbReference type="GeneID" id="40153302"/>
<reference evidence="1 2" key="1">
    <citation type="submission" date="2019-04" db="EMBL/GenBank/DDBJ databases">
        <title>Methylomes of two halophilic Archaea, Haloarcula marismortui and Haloferax mediterranei.</title>
        <authorList>
            <person name="DasSarma S."/>
            <person name="DasSarma P."/>
            <person name="DasSarma S."/>
            <person name="Fomenkov A."/>
            <person name="Vincze T."/>
            <person name="Anton B.P."/>
            <person name="Roberts R.J."/>
        </authorList>
    </citation>
    <scope>NUCLEOTIDE SEQUENCE [LARGE SCALE GENOMIC DNA]</scope>
    <source>
        <strain evidence="1 2">ATCC 43049</strain>
    </source>
</reference>
<dbReference type="RefSeq" id="WP_137440624.1">
    <property type="nucleotide sequence ID" value="NC_006396.1"/>
</dbReference>
<dbReference type="EMBL" id="CP039138">
    <property type="protein sequence ID" value="QCP91923.1"/>
    <property type="molecule type" value="Genomic_DNA"/>
</dbReference>
<protein>
    <submittedName>
        <fullName evidence="1">Uncharacterized protein</fullName>
    </submittedName>
</protein>
<organism evidence="1 2">
    <name type="scientific">Haloarcula marismortui (strain ATCC 43049 / DSM 3752 / JCM 8966 / VKM B-1809)</name>
    <name type="common">Halobacterium marismortui</name>
    <dbReference type="NCBI Taxonomy" id="272569"/>
    <lineage>
        <taxon>Archaea</taxon>
        <taxon>Methanobacteriati</taxon>
        <taxon>Methanobacteriota</taxon>
        <taxon>Stenosarchaea group</taxon>
        <taxon>Halobacteria</taxon>
        <taxon>Halobacteriales</taxon>
        <taxon>Haloarculaceae</taxon>
        <taxon>Haloarcula</taxon>
    </lineage>
</organism>
<sequence length="207" mass="23274">MKQTLTRKADDRGRVSLGPDFAEEDIEISIERSVNVNQLPVMRAVHFFAPSDRAKARMYAGHDIPEADATFGIHWNTGPVWSKSAYQNDDHGSAIKDYNAMEAASDGALVSAYYGERSENLDDPDPYNLNKYIKIGISPPNSSVTPIPYEKDANSDYYVKSLPLVNAVEVSRDEYPKLFQDNVKGLSVYRSSDKENLIRKVYDEKTN</sequence>